<dbReference type="SUPFAM" id="SSF51351">
    <property type="entry name" value="Triosephosphate isomerase (TIM)"/>
    <property type="match status" value="1"/>
</dbReference>
<accession>A0A1H4L505</accession>
<dbReference type="AlphaFoldDB" id="A0A1H4L505"/>
<sequence length="230" mass="24651">MKPEIIVMLTHNDVTVPNARAVFDEAADLPVTFWGFKDVGLSATESERLVADFREAGKTAVLEAVNFSEAEMLEAVAFAADCGIEYVTGGQFTETVRDRVREAGMKYFPFCGETSGPPISLAGSIEDIERDAARLLDLGVDGVDLVAYRSTGADPVELARRLVTVVGGERIIVAGSINSVDRIRLMHEIGPMGFTIGGALFEGALLPGQSFRDNLLAVVEVGENVSEALR</sequence>
<organism evidence="1 2">
    <name type="scientific">Rhodococcus koreensis</name>
    <dbReference type="NCBI Taxonomy" id="99653"/>
    <lineage>
        <taxon>Bacteria</taxon>
        <taxon>Bacillati</taxon>
        <taxon>Actinomycetota</taxon>
        <taxon>Actinomycetes</taxon>
        <taxon>Mycobacteriales</taxon>
        <taxon>Nocardiaceae</taxon>
        <taxon>Rhodococcus</taxon>
    </lineage>
</organism>
<protein>
    <recommendedName>
        <fullName evidence="3">4-hydroxythreonine-4-phosphate dehydrogenase</fullName>
    </recommendedName>
</protein>
<evidence type="ECO:0000313" key="1">
    <source>
        <dbReference type="EMBL" id="SEB65556.1"/>
    </source>
</evidence>
<keyword evidence="2" id="KW-1185">Reference proteome</keyword>
<proteinExistence type="predicted"/>
<dbReference type="EMBL" id="FNSV01000005">
    <property type="protein sequence ID" value="SEB65556.1"/>
    <property type="molecule type" value="Genomic_DNA"/>
</dbReference>
<dbReference type="RefSeq" id="WP_072950495.1">
    <property type="nucleotide sequence ID" value="NZ_FNSV01000005.1"/>
</dbReference>
<gene>
    <name evidence="1" type="ORF">SAMN04490239_1083</name>
</gene>
<name>A0A1H4L505_9NOCA</name>
<reference evidence="2" key="1">
    <citation type="submission" date="2016-10" db="EMBL/GenBank/DDBJ databases">
        <authorList>
            <person name="Varghese N."/>
            <person name="Submissions S."/>
        </authorList>
    </citation>
    <scope>NUCLEOTIDE SEQUENCE [LARGE SCALE GENOMIC DNA]</scope>
    <source>
        <strain evidence="2">DSM 44498</strain>
    </source>
</reference>
<evidence type="ECO:0008006" key="3">
    <source>
        <dbReference type="Google" id="ProtNLM"/>
    </source>
</evidence>
<dbReference type="InterPro" id="IPR035990">
    <property type="entry name" value="TIM_sf"/>
</dbReference>
<dbReference type="OrthoDB" id="9794183at2"/>
<dbReference type="Proteomes" id="UP000183561">
    <property type="component" value="Unassembled WGS sequence"/>
</dbReference>
<evidence type="ECO:0000313" key="2">
    <source>
        <dbReference type="Proteomes" id="UP000183561"/>
    </source>
</evidence>
<dbReference type="GO" id="GO:0004807">
    <property type="term" value="F:triose-phosphate isomerase activity"/>
    <property type="evidence" value="ECO:0007669"/>
    <property type="project" value="InterPro"/>
</dbReference>